<reference evidence="1 2" key="1">
    <citation type="submission" date="2022-04" db="EMBL/GenBank/DDBJ databases">
        <title>Positive selection, recombination, and allopatry shape intraspecific diversity of widespread and dominant cyanobacteria.</title>
        <authorList>
            <person name="Wei J."/>
            <person name="Shu W."/>
            <person name="Hu C."/>
        </authorList>
    </citation>
    <scope>NUCLEOTIDE SEQUENCE [LARGE SCALE GENOMIC DNA]</scope>
    <source>
        <strain evidence="1 2">GB2-A5</strain>
    </source>
</reference>
<keyword evidence="2" id="KW-1185">Reference proteome</keyword>
<protein>
    <submittedName>
        <fullName evidence="1">Uncharacterized protein</fullName>
    </submittedName>
</protein>
<evidence type="ECO:0000313" key="1">
    <source>
        <dbReference type="EMBL" id="MEP0864768.1"/>
    </source>
</evidence>
<dbReference type="Proteomes" id="UP001442494">
    <property type="component" value="Unassembled WGS sequence"/>
</dbReference>
<sequence>MGNLLSLGCSAIAFQKAALTRSTVSSSPLANASLTLTRSQPFIIPPLGSVPPLPLAVEAAQNFSLLQYKSQVLTYWSSNTSRHSD</sequence>
<name>A0ABV0JMR0_9CYAN</name>
<gene>
    <name evidence="1" type="ORF">NDI37_09835</name>
</gene>
<proteinExistence type="predicted"/>
<accession>A0ABV0JMR0</accession>
<evidence type="ECO:0000313" key="2">
    <source>
        <dbReference type="Proteomes" id="UP001442494"/>
    </source>
</evidence>
<comment type="caution">
    <text evidence="1">The sequence shown here is derived from an EMBL/GenBank/DDBJ whole genome shotgun (WGS) entry which is preliminary data.</text>
</comment>
<organism evidence="1 2">
    <name type="scientific">Funiculus sociatus GB2-A5</name>
    <dbReference type="NCBI Taxonomy" id="2933946"/>
    <lineage>
        <taxon>Bacteria</taxon>
        <taxon>Bacillati</taxon>
        <taxon>Cyanobacteriota</taxon>
        <taxon>Cyanophyceae</taxon>
        <taxon>Coleofasciculales</taxon>
        <taxon>Coleofasciculaceae</taxon>
        <taxon>Funiculus</taxon>
    </lineage>
</organism>
<dbReference type="EMBL" id="JAMPKK010000017">
    <property type="protein sequence ID" value="MEP0864768.1"/>
    <property type="molecule type" value="Genomic_DNA"/>
</dbReference>